<evidence type="ECO:0008006" key="5">
    <source>
        <dbReference type="Google" id="ProtNLM"/>
    </source>
</evidence>
<gene>
    <name evidence="3" type="ORF">CONPUDRAFT_78524</name>
</gene>
<keyword evidence="4" id="KW-1185">Reference proteome</keyword>
<feature type="signal peptide" evidence="2">
    <location>
        <begin position="1"/>
        <end position="20"/>
    </location>
</feature>
<evidence type="ECO:0000313" key="3">
    <source>
        <dbReference type="EMBL" id="EIW85880.1"/>
    </source>
</evidence>
<proteinExistence type="predicted"/>
<keyword evidence="2" id="KW-0732">Signal</keyword>
<feature type="compositionally biased region" description="Low complexity" evidence="1">
    <location>
        <begin position="167"/>
        <end position="226"/>
    </location>
</feature>
<feature type="chain" id="PRO_5024454221" description="Glycopeptide" evidence="2">
    <location>
        <begin position="21"/>
        <end position="265"/>
    </location>
</feature>
<dbReference type="KEGG" id="cput:CONPUDRAFT_78524"/>
<dbReference type="AlphaFoldDB" id="A0A5M3N3B1"/>
<dbReference type="OMA" id="CDGQGTT"/>
<organism evidence="3 4">
    <name type="scientific">Coniophora puteana (strain RWD-64-598)</name>
    <name type="common">Brown rot fungus</name>
    <dbReference type="NCBI Taxonomy" id="741705"/>
    <lineage>
        <taxon>Eukaryota</taxon>
        <taxon>Fungi</taxon>
        <taxon>Dikarya</taxon>
        <taxon>Basidiomycota</taxon>
        <taxon>Agaricomycotina</taxon>
        <taxon>Agaricomycetes</taxon>
        <taxon>Agaricomycetidae</taxon>
        <taxon>Boletales</taxon>
        <taxon>Coniophorineae</taxon>
        <taxon>Coniophoraceae</taxon>
        <taxon>Coniophora</taxon>
    </lineage>
</organism>
<feature type="compositionally biased region" description="Basic residues" evidence="1">
    <location>
        <begin position="248"/>
        <end position="265"/>
    </location>
</feature>
<reference evidence="4" key="1">
    <citation type="journal article" date="2012" name="Science">
        <title>The Paleozoic origin of enzymatic lignin decomposition reconstructed from 31 fungal genomes.</title>
        <authorList>
            <person name="Floudas D."/>
            <person name="Binder M."/>
            <person name="Riley R."/>
            <person name="Barry K."/>
            <person name="Blanchette R.A."/>
            <person name="Henrissat B."/>
            <person name="Martinez A.T."/>
            <person name="Otillar R."/>
            <person name="Spatafora J.W."/>
            <person name="Yadav J.S."/>
            <person name="Aerts A."/>
            <person name="Benoit I."/>
            <person name="Boyd A."/>
            <person name="Carlson A."/>
            <person name="Copeland A."/>
            <person name="Coutinho P.M."/>
            <person name="de Vries R.P."/>
            <person name="Ferreira P."/>
            <person name="Findley K."/>
            <person name="Foster B."/>
            <person name="Gaskell J."/>
            <person name="Glotzer D."/>
            <person name="Gorecki P."/>
            <person name="Heitman J."/>
            <person name="Hesse C."/>
            <person name="Hori C."/>
            <person name="Igarashi K."/>
            <person name="Jurgens J.A."/>
            <person name="Kallen N."/>
            <person name="Kersten P."/>
            <person name="Kohler A."/>
            <person name="Kuees U."/>
            <person name="Kumar T.K.A."/>
            <person name="Kuo A."/>
            <person name="LaButti K."/>
            <person name="Larrondo L.F."/>
            <person name="Lindquist E."/>
            <person name="Ling A."/>
            <person name="Lombard V."/>
            <person name="Lucas S."/>
            <person name="Lundell T."/>
            <person name="Martin R."/>
            <person name="McLaughlin D.J."/>
            <person name="Morgenstern I."/>
            <person name="Morin E."/>
            <person name="Murat C."/>
            <person name="Nagy L.G."/>
            <person name="Nolan M."/>
            <person name="Ohm R.A."/>
            <person name="Patyshakuliyeva A."/>
            <person name="Rokas A."/>
            <person name="Ruiz-Duenas F.J."/>
            <person name="Sabat G."/>
            <person name="Salamov A."/>
            <person name="Samejima M."/>
            <person name="Schmutz J."/>
            <person name="Slot J.C."/>
            <person name="St John F."/>
            <person name="Stenlid J."/>
            <person name="Sun H."/>
            <person name="Sun S."/>
            <person name="Syed K."/>
            <person name="Tsang A."/>
            <person name="Wiebenga A."/>
            <person name="Young D."/>
            <person name="Pisabarro A."/>
            <person name="Eastwood D.C."/>
            <person name="Martin F."/>
            <person name="Cullen D."/>
            <person name="Grigoriev I.V."/>
            <person name="Hibbett D.S."/>
        </authorList>
    </citation>
    <scope>NUCLEOTIDE SEQUENCE [LARGE SCALE GENOMIC DNA]</scope>
    <source>
        <strain evidence="4">RWD-64-598 SS2</strain>
    </source>
</reference>
<protein>
    <recommendedName>
        <fullName evidence="5">Glycopeptide</fullName>
    </recommendedName>
</protein>
<evidence type="ECO:0000256" key="2">
    <source>
        <dbReference type="SAM" id="SignalP"/>
    </source>
</evidence>
<dbReference type="GeneID" id="19209782"/>
<name>A0A5M3N3B1_CONPW</name>
<accession>A0A5M3N3B1</accession>
<comment type="caution">
    <text evidence="3">The sequence shown here is derived from an EMBL/GenBank/DDBJ whole genome shotgun (WGS) entry which is preliminary data.</text>
</comment>
<feature type="region of interest" description="Disordered" evidence="1">
    <location>
        <begin position="167"/>
        <end position="265"/>
    </location>
</feature>
<dbReference type="RefSeq" id="XP_007762726.1">
    <property type="nucleotide sequence ID" value="XM_007764536.1"/>
</dbReference>
<evidence type="ECO:0000256" key="1">
    <source>
        <dbReference type="SAM" id="MobiDB-lite"/>
    </source>
</evidence>
<evidence type="ECO:0000313" key="4">
    <source>
        <dbReference type="Proteomes" id="UP000053558"/>
    </source>
</evidence>
<dbReference type="Proteomes" id="UP000053558">
    <property type="component" value="Unassembled WGS sequence"/>
</dbReference>
<sequence>MTLSLFIRIVVLFFTVLVSAEQHTISFVNRCGYGTPALVLDGKNISTGQSYTSNGPFSGIAYLQTGPCLANGENCALLEMTLINPTVAGGGSSTDISLIAPHKYNVETSFAYYGGCNGQGTTCSSANCNTAFFNPNDNQVQVACQANNVNLVITFCSNASDFVTSSGSLASSPSSGSGSGPEPTSASASGTPTSSNISSSSSASVAFPTGSSAIATPTSSSGSKSCSTKKRSKRGALEANVADDITSKRRGMKQHRRRRALSSDH</sequence>
<dbReference type="EMBL" id="JH711573">
    <property type="protein sequence ID" value="EIW85880.1"/>
    <property type="molecule type" value="Genomic_DNA"/>
</dbReference>
<dbReference type="OrthoDB" id="3342934at2759"/>